<comment type="similarity">
    <text evidence="1 6">Belongs to the universal ribosomal protein uL10 family.</text>
</comment>
<feature type="coiled-coil region" evidence="7">
    <location>
        <begin position="205"/>
        <end position="232"/>
    </location>
</feature>
<dbReference type="InterPro" id="IPR043164">
    <property type="entry name" value="Ribosomal_uL10-like_insert_sf"/>
</dbReference>
<dbReference type="GeneID" id="79302628"/>
<dbReference type="GO" id="GO:0070180">
    <property type="term" value="F:large ribosomal subunit rRNA binding"/>
    <property type="evidence" value="ECO:0007669"/>
    <property type="project" value="UniProtKB-UniRule"/>
</dbReference>
<comment type="function">
    <text evidence="6">Forms part of the ribosomal stalk, playing a central role in the interaction of the ribosome with GTP-bound translation factors.</text>
</comment>
<dbReference type="Gene3D" id="3.30.70.1730">
    <property type="match status" value="1"/>
</dbReference>
<dbReference type="GO" id="GO:0005840">
    <property type="term" value="C:ribosome"/>
    <property type="evidence" value="ECO:0007669"/>
    <property type="project" value="UniProtKB-KW"/>
</dbReference>
<dbReference type="AlphaFoldDB" id="A0ABD5WNG0"/>
<dbReference type="Pfam" id="PF17777">
    <property type="entry name" value="RL10P_insert"/>
    <property type="match status" value="1"/>
</dbReference>
<keyword evidence="11" id="KW-1185">Reference proteome</keyword>
<keyword evidence="2 6" id="KW-0699">rRNA-binding</keyword>
<dbReference type="InterPro" id="IPR022909">
    <property type="entry name" value="Ribosomal_uL10_arc"/>
</dbReference>
<dbReference type="InterPro" id="IPR043141">
    <property type="entry name" value="Ribosomal_uL10-like_sf"/>
</dbReference>
<comment type="caution">
    <text evidence="10">The sequence shown here is derived from an EMBL/GenBank/DDBJ whole genome shotgun (WGS) entry which is preliminary data.</text>
</comment>
<feature type="region of interest" description="Disordered" evidence="8">
    <location>
        <begin position="286"/>
        <end position="347"/>
    </location>
</feature>
<evidence type="ECO:0000256" key="2">
    <source>
        <dbReference type="ARBA" id="ARBA00022730"/>
    </source>
</evidence>
<gene>
    <name evidence="6" type="primary">rpl10</name>
    <name evidence="6" type="synonym">rplP0</name>
    <name evidence="10" type="ORF">ACFQJ6_11875</name>
</gene>
<organism evidence="10 11">
    <name type="scientific">Halorussus caseinilyticus</name>
    <dbReference type="NCBI Taxonomy" id="3034025"/>
    <lineage>
        <taxon>Archaea</taxon>
        <taxon>Methanobacteriati</taxon>
        <taxon>Methanobacteriota</taxon>
        <taxon>Stenosarchaea group</taxon>
        <taxon>Halobacteria</taxon>
        <taxon>Halobacteriales</taxon>
        <taxon>Haladaptataceae</taxon>
        <taxon>Halorussus</taxon>
    </lineage>
</organism>
<dbReference type="CDD" id="cd05795">
    <property type="entry name" value="Ribosomal_P0_L10e"/>
    <property type="match status" value="1"/>
</dbReference>
<keyword evidence="3 6" id="KW-0694">RNA-binding</keyword>
<dbReference type="Gene3D" id="3.90.105.20">
    <property type="match status" value="1"/>
</dbReference>
<comment type="subunit">
    <text evidence="6">Part of the 50S ribosomal subunit. Forms part of the ribosomal stalk which helps the ribosome interact with GTP-bound translation factors. Forms a heptameric L10(L12)2(L12)2(L12)2 complex, where L10 forms an elongated spine to which the L12 dimers bind in a sequential fashion.</text>
</comment>
<name>A0ABD5WNG0_9EURY</name>
<feature type="compositionally biased region" description="Acidic residues" evidence="8">
    <location>
        <begin position="286"/>
        <end position="297"/>
    </location>
</feature>
<feature type="compositionally biased region" description="Acidic residues" evidence="8">
    <location>
        <begin position="307"/>
        <end position="339"/>
    </location>
</feature>
<evidence type="ECO:0000256" key="8">
    <source>
        <dbReference type="SAM" id="MobiDB-lite"/>
    </source>
</evidence>
<dbReference type="Pfam" id="PF00466">
    <property type="entry name" value="Ribosomal_L10"/>
    <property type="match status" value="1"/>
</dbReference>
<evidence type="ECO:0000256" key="7">
    <source>
        <dbReference type="SAM" id="Coils"/>
    </source>
</evidence>
<dbReference type="InterPro" id="IPR001790">
    <property type="entry name" value="Ribosomal_uL10"/>
</dbReference>
<dbReference type="InterPro" id="IPR050323">
    <property type="entry name" value="Ribosomal_protein_uL10"/>
</dbReference>
<dbReference type="NCBIfam" id="NF003097">
    <property type="entry name" value="PRK04019.1-4"/>
    <property type="match status" value="1"/>
</dbReference>
<dbReference type="PANTHER" id="PTHR45699">
    <property type="entry name" value="60S ACIDIC RIBOSOMAL PROTEIN P0"/>
    <property type="match status" value="1"/>
</dbReference>
<dbReference type="GO" id="GO:0006412">
    <property type="term" value="P:translation"/>
    <property type="evidence" value="ECO:0007669"/>
    <property type="project" value="UniProtKB-UniRule"/>
</dbReference>
<dbReference type="HAMAP" id="MF_00280">
    <property type="entry name" value="Ribosomal_uL10_arch"/>
    <property type="match status" value="1"/>
</dbReference>
<keyword evidence="4 6" id="KW-0689">Ribosomal protein</keyword>
<dbReference type="GO" id="GO:1990904">
    <property type="term" value="C:ribonucleoprotein complex"/>
    <property type="evidence" value="ECO:0007669"/>
    <property type="project" value="UniProtKB-KW"/>
</dbReference>
<keyword evidence="5 6" id="KW-0687">Ribonucleoprotein</keyword>
<sequence length="347" mass="36747">MSAEAERKTETIPEWKQEEVDDIADLIEGYSSVGIVNVAGIPSRQLQTMRRNLHGSAELRISRNTLVKRALDQVDEGVEDLKEYVAGEVGLIGTNDNPFGLYKQLEASKSPAPISAGEVAPNDIVVTEGDTGVDPGPFVGELQSIGAAARIMEGSIHVTEDSVVAEEGEEVDEDVANVLAELGMEPKEVGLDLKGVFSDGVLFEADELAIDVEEYRADVEAAAARARNLSVNAVYPTAQTTPTLVQKAEGEAKSLGLQAEIESPDVMPDLVSKADGQLRALAAQIDDEEALPEELADVEAPAAGGSSEDESTDEDTESDAEEEADAEDDEEEDDDDDGGDALGAMFG</sequence>
<dbReference type="Proteomes" id="UP001596407">
    <property type="component" value="Unassembled WGS sequence"/>
</dbReference>
<evidence type="ECO:0000256" key="6">
    <source>
        <dbReference type="HAMAP-Rule" id="MF_00280"/>
    </source>
</evidence>
<dbReference type="SUPFAM" id="SSF160369">
    <property type="entry name" value="Ribosomal protein L10-like"/>
    <property type="match status" value="1"/>
</dbReference>
<feature type="domain" description="Large ribosomal subunit protein uL10-like insertion" evidence="9">
    <location>
        <begin position="116"/>
        <end position="183"/>
    </location>
</feature>
<evidence type="ECO:0000259" key="9">
    <source>
        <dbReference type="Pfam" id="PF17777"/>
    </source>
</evidence>
<evidence type="ECO:0000256" key="3">
    <source>
        <dbReference type="ARBA" id="ARBA00022884"/>
    </source>
</evidence>
<protein>
    <recommendedName>
        <fullName evidence="6">Large ribosomal subunit protein uL10</fullName>
    </recommendedName>
    <alternativeName>
        <fullName evidence="6">Acidic ribosomal protein P0 homolog</fullName>
    </alternativeName>
</protein>
<evidence type="ECO:0000256" key="4">
    <source>
        <dbReference type="ARBA" id="ARBA00022980"/>
    </source>
</evidence>
<evidence type="ECO:0000256" key="5">
    <source>
        <dbReference type="ARBA" id="ARBA00023274"/>
    </source>
</evidence>
<dbReference type="EMBL" id="JBHSZH010000005">
    <property type="protein sequence ID" value="MFC7080702.1"/>
    <property type="molecule type" value="Genomic_DNA"/>
</dbReference>
<dbReference type="PANTHER" id="PTHR45699:SF3">
    <property type="entry name" value="LARGE RIBOSOMAL SUBUNIT PROTEIN UL10"/>
    <property type="match status" value="1"/>
</dbReference>
<proteinExistence type="inferred from homology"/>
<evidence type="ECO:0000256" key="1">
    <source>
        <dbReference type="ARBA" id="ARBA00008889"/>
    </source>
</evidence>
<dbReference type="InterPro" id="IPR040637">
    <property type="entry name" value="Ribosomal_uL10-like_insert"/>
</dbReference>
<evidence type="ECO:0000313" key="11">
    <source>
        <dbReference type="Proteomes" id="UP001596407"/>
    </source>
</evidence>
<reference evidence="10 11" key="1">
    <citation type="journal article" date="2019" name="Int. J. Syst. Evol. Microbiol.">
        <title>The Global Catalogue of Microorganisms (GCM) 10K type strain sequencing project: providing services to taxonomists for standard genome sequencing and annotation.</title>
        <authorList>
            <consortium name="The Broad Institute Genomics Platform"/>
            <consortium name="The Broad Institute Genome Sequencing Center for Infectious Disease"/>
            <person name="Wu L."/>
            <person name="Ma J."/>
        </authorList>
    </citation>
    <scope>NUCLEOTIDE SEQUENCE [LARGE SCALE GENOMIC DNA]</scope>
    <source>
        <strain evidence="10 11">DT72</strain>
    </source>
</reference>
<evidence type="ECO:0000313" key="10">
    <source>
        <dbReference type="EMBL" id="MFC7080702.1"/>
    </source>
</evidence>
<dbReference type="NCBIfam" id="NF003098">
    <property type="entry name" value="PRK04019.1-5"/>
    <property type="match status" value="1"/>
</dbReference>
<dbReference type="Gene3D" id="6.10.140.760">
    <property type="match status" value="1"/>
</dbReference>
<dbReference type="RefSeq" id="WP_276281428.1">
    <property type="nucleotide sequence ID" value="NZ_CP119809.1"/>
</dbReference>
<accession>A0ABD5WNG0</accession>
<keyword evidence="7" id="KW-0175">Coiled coil</keyword>